<dbReference type="RefSeq" id="WP_244675923.1">
    <property type="nucleotide sequence ID" value="NZ_CP095046.1"/>
</dbReference>
<name>A0A8T9QCJ5_9BACT</name>
<keyword evidence="1" id="KW-0732">Signal</keyword>
<evidence type="ECO:0000313" key="3">
    <source>
        <dbReference type="Proteomes" id="UP000831796"/>
    </source>
</evidence>
<feature type="signal peptide" evidence="1">
    <location>
        <begin position="1"/>
        <end position="22"/>
    </location>
</feature>
<dbReference type="AlphaFoldDB" id="A0A8T9QCJ5"/>
<dbReference type="EMBL" id="CP095046">
    <property type="protein sequence ID" value="UOQ72563.1"/>
    <property type="molecule type" value="Genomic_DNA"/>
</dbReference>
<sequence>MKYRLLAYLLPAALLLINPALAQSTAPVAPTLGAALPKLPETAFQATTSSSLLPVTPGVRYQYQLVHLYDDQQIYLAPAWRGQTMLKPAKTKKTSPKPYWASWTGC</sequence>
<protein>
    <submittedName>
        <fullName evidence="2">Uncharacterized protein</fullName>
    </submittedName>
</protein>
<reference evidence="2" key="1">
    <citation type="submission" date="2022-04" db="EMBL/GenBank/DDBJ databases">
        <title>Hymenobacter sp. isolated from the air.</title>
        <authorList>
            <person name="Won M."/>
            <person name="Lee C.-M."/>
            <person name="Woen H.-Y."/>
            <person name="Kwon S.-W."/>
        </authorList>
    </citation>
    <scope>NUCLEOTIDE SEQUENCE</scope>
    <source>
        <strain evidence="2">5116S-3</strain>
    </source>
</reference>
<evidence type="ECO:0000313" key="2">
    <source>
        <dbReference type="EMBL" id="UOQ72563.1"/>
    </source>
</evidence>
<dbReference type="Proteomes" id="UP000831796">
    <property type="component" value="Chromosome"/>
</dbReference>
<accession>A0A8T9QCJ5</accession>
<evidence type="ECO:0000256" key="1">
    <source>
        <dbReference type="SAM" id="SignalP"/>
    </source>
</evidence>
<organism evidence="2 3">
    <name type="scientific">Hymenobacter cellulosilyticus</name>
    <dbReference type="NCBI Taxonomy" id="2932248"/>
    <lineage>
        <taxon>Bacteria</taxon>
        <taxon>Pseudomonadati</taxon>
        <taxon>Bacteroidota</taxon>
        <taxon>Cytophagia</taxon>
        <taxon>Cytophagales</taxon>
        <taxon>Hymenobacteraceae</taxon>
        <taxon>Hymenobacter</taxon>
    </lineage>
</organism>
<gene>
    <name evidence="2" type="ORF">MUN79_00730</name>
</gene>
<feature type="chain" id="PRO_5035781817" evidence="1">
    <location>
        <begin position="23"/>
        <end position="106"/>
    </location>
</feature>
<keyword evidence="3" id="KW-1185">Reference proteome</keyword>
<proteinExistence type="predicted"/>
<dbReference type="KEGG" id="hcu:MUN79_00730"/>